<dbReference type="InterPro" id="IPR006034">
    <property type="entry name" value="Asparaginase/glutaminase-like"/>
</dbReference>
<dbReference type="InterPro" id="IPR036152">
    <property type="entry name" value="Asp/glu_Ase-like_sf"/>
</dbReference>
<dbReference type="KEGG" id="sinu:IMZ28_06285"/>
<dbReference type="EMBL" id="CP063164">
    <property type="protein sequence ID" value="QOR61074.1"/>
    <property type="molecule type" value="Genomic_DNA"/>
</dbReference>
<feature type="binding site" evidence="2">
    <location>
        <begin position="83"/>
        <end position="84"/>
    </location>
    <ligand>
        <name>substrate</name>
    </ligand>
</feature>
<dbReference type="AlphaFoldDB" id="A0A7M1S1G1"/>
<name>A0A7M1S1G1_9BACT</name>
<dbReference type="PROSITE" id="PS51732">
    <property type="entry name" value="ASN_GLN_ASE_3"/>
    <property type="match status" value="1"/>
</dbReference>
<dbReference type="SUPFAM" id="SSF53774">
    <property type="entry name" value="Glutaminase/Asparaginase"/>
    <property type="match status" value="1"/>
</dbReference>
<evidence type="ECO:0000313" key="5">
    <source>
        <dbReference type="Proteomes" id="UP000595074"/>
    </source>
</evidence>
<dbReference type="InterPro" id="IPR037152">
    <property type="entry name" value="L-asparaginase_N_sf"/>
</dbReference>
<dbReference type="PRINTS" id="PR00139">
    <property type="entry name" value="ASNGLNASE"/>
</dbReference>
<dbReference type="InterPro" id="IPR027474">
    <property type="entry name" value="L-asparaginase_N"/>
</dbReference>
<dbReference type="PANTHER" id="PTHR11707:SF28">
    <property type="entry name" value="60 KDA LYSOPHOSPHOLIPASE"/>
    <property type="match status" value="1"/>
</dbReference>
<proteinExistence type="predicted"/>
<dbReference type="PIRSF" id="PIRSF001220">
    <property type="entry name" value="L-ASNase_gatD"/>
    <property type="match status" value="1"/>
</dbReference>
<evidence type="ECO:0000256" key="1">
    <source>
        <dbReference type="PIRSR" id="PIRSR001220-1"/>
    </source>
</evidence>
<keyword evidence="5" id="KW-1185">Reference proteome</keyword>
<evidence type="ECO:0000256" key="2">
    <source>
        <dbReference type="PIRSR" id="PIRSR001220-2"/>
    </source>
</evidence>
<dbReference type="Gene3D" id="3.40.50.1170">
    <property type="entry name" value="L-asparaginase, N-terminal domain"/>
    <property type="match status" value="1"/>
</dbReference>
<organism evidence="4 5">
    <name type="scientific">Sulfurovum indicum</name>
    <dbReference type="NCBI Taxonomy" id="2779528"/>
    <lineage>
        <taxon>Bacteria</taxon>
        <taxon>Pseudomonadati</taxon>
        <taxon>Campylobacterota</taxon>
        <taxon>Epsilonproteobacteria</taxon>
        <taxon>Campylobacterales</taxon>
        <taxon>Sulfurovaceae</taxon>
        <taxon>Sulfurovum</taxon>
    </lineage>
</organism>
<dbReference type="RefSeq" id="WP_197547746.1">
    <property type="nucleotide sequence ID" value="NZ_CP063164.1"/>
</dbReference>
<feature type="domain" description="L-asparaginase N-terminal" evidence="3">
    <location>
        <begin position="3"/>
        <end position="146"/>
    </location>
</feature>
<dbReference type="PIRSF" id="PIRSF500176">
    <property type="entry name" value="L_ASNase"/>
    <property type="match status" value="1"/>
</dbReference>
<dbReference type="PANTHER" id="PTHR11707">
    <property type="entry name" value="L-ASPARAGINASE"/>
    <property type="match status" value="1"/>
</dbReference>
<reference evidence="4 5" key="1">
    <citation type="submission" date="2020-10" db="EMBL/GenBank/DDBJ databases">
        <title>The genome of sulfurovum sp.</title>
        <authorList>
            <person name="Xie S."/>
            <person name="Shao Z."/>
            <person name="Jiang L."/>
        </authorList>
    </citation>
    <scope>NUCLEOTIDE SEQUENCE [LARGE SCALE GENOMIC DNA]</scope>
    <source>
        <strain evidence="4 5">ST-419</strain>
    </source>
</reference>
<accession>A0A7M1S1G1</accession>
<feature type="active site" description="O-isoaspartyl threonine intermediate" evidence="1">
    <location>
        <position position="12"/>
    </location>
</feature>
<sequence length="166" mass="18512">MHKILIINTGGTFNKKYNPISGDLEVDQEAEALDSLASKWLCKFNIINIIGKDSLEMTNHDRLELLATIHQSNNEKIIIVHGTDTMHLTAEYLADSDLEKQIVLTGAMVPYSIDPVEATANFASACGYLECLQKEGIYIAMNGLVGPYEKIIKERQKGRFVLKNIT</sequence>
<dbReference type="Pfam" id="PF00710">
    <property type="entry name" value="Asparaginase"/>
    <property type="match status" value="1"/>
</dbReference>
<evidence type="ECO:0000259" key="3">
    <source>
        <dbReference type="Pfam" id="PF00710"/>
    </source>
</evidence>
<protein>
    <submittedName>
        <fullName evidence="4">Asparaginase</fullName>
    </submittedName>
</protein>
<gene>
    <name evidence="4" type="ORF">IMZ28_06285</name>
</gene>
<evidence type="ECO:0000313" key="4">
    <source>
        <dbReference type="EMBL" id="QOR61074.1"/>
    </source>
</evidence>
<dbReference type="GO" id="GO:0004067">
    <property type="term" value="F:asparaginase activity"/>
    <property type="evidence" value="ECO:0007669"/>
    <property type="project" value="UniProtKB-UniRule"/>
</dbReference>
<feature type="binding site" evidence="2">
    <location>
        <position position="54"/>
    </location>
    <ligand>
        <name>substrate</name>
    </ligand>
</feature>
<dbReference type="Proteomes" id="UP000595074">
    <property type="component" value="Chromosome"/>
</dbReference>